<organism evidence="11 12">
    <name type="scientific">Paenibacillus cremeus</name>
    <dbReference type="NCBI Taxonomy" id="2163881"/>
    <lineage>
        <taxon>Bacteria</taxon>
        <taxon>Bacillati</taxon>
        <taxon>Bacillota</taxon>
        <taxon>Bacilli</taxon>
        <taxon>Bacillales</taxon>
        <taxon>Paenibacillaceae</taxon>
        <taxon>Paenibacillus</taxon>
    </lineage>
</organism>
<keyword evidence="3" id="KW-0309">Germination</keyword>
<proteinExistence type="inferred from homology"/>
<feature type="domain" description="Spore germination protein N-terminal" evidence="10">
    <location>
        <begin position="47"/>
        <end position="223"/>
    </location>
</feature>
<dbReference type="Pfam" id="PF25198">
    <property type="entry name" value="Spore_GerAC_N"/>
    <property type="match status" value="1"/>
</dbReference>
<evidence type="ECO:0000256" key="4">
    <source>
        <dbReference type="ARBA" id="ARBA00022729"/>
    </source>
</evidence>
<evidence type="ECO:0000256" key="8">
    <source>
        <dbReference type="SAM" id="Phobius"/>
    </source>
</evidence>
<keyword evidence="6" id="KW-0564">Palmitate</keyword>
<dbReference type="AlphaFoldDB" id="A0A559K9S2"/>
<dbReference type="PANTHER" id="PTHR35789">
    <property type="entry name" value="SPORE GERMINATION PROTEIN B3"/>
    <property type="match status" value="1"/>
</dbReference>
<dbReference type="OrthoDB" id="9816067at2"/>
<gene>
    <name evidence="11" type="ORF">FPZ49_16505</name>
</gene>
<dbReference type="InterPro" id="IPR008844">
    <property type="entry name" value="Spore_GerAC-like"/>
</dbReference>
<comment type="similarity">
    <text evidence="2">Belongs to the GerABKC lipoprotein family.</text>
</comment>
<keyword evidence="8" id="KW-0812">Transmembrane</keyword>
<dbReference type="EMBL" id="VNJI01000019">
    <property type="protein sequence ID" value="TVY08874.1"/>
    <property type="molecule type" value="Genomic_DNA"/>
</dbReference>
<comment type="caution">
    <text evidence="11">The sequence shown here is derived from an EMBL/GenBank/DDBJ whole genome shotgun (WGS) entry which is preliminary data.</text>
</comment>
<dbReference type="InterPro" id="IPR046953">
    <property type="entry name" value="Spore_GerAC-like_C"/>
</dbReference>
<dbReference type="Gene3D" id="3.30.300.210">
    <property type="entry name" value="Nutrient germinant receptor protein C, domain 3"/>
    <property type="match status" value="1"/>
</dbReference>
<sequence length="428" mass="48035">MNRIRHQTRMDNEGGRNGMNSRAHRVCIFRLGLSMAIACLLLTGCWDRHELNQLGFTAATGIDYKDGQWMMSYQVVIPSALSSSVAAGTRGAAKLPIVVYSTQGKTIREATWKNELESPRHLYFTHNRVIIVSTTAVEQGLSLLLDVYLRNLESRETVSVLICEGEAREILKQLMQIQVIPADGIEEMIKDESQHISALPNVQMYRLAKELLGTSKSAVLPEVFISGSPEVTNPDKLGQTALSSLLKLGRLAVLNQDKLVGWLSLQEALGVNFIRNMVKNSTFSFPCEESSSVENSTFQLLSTKTRLTPHKIGDHFVIDIEVKGKGVLLETDCPVDLTKPNTEQDMEAQLNKKITETIEKSWSAVKKLKTDVVGFGDLIHRKYPNDWKRVGPNWQTEFVKIEIRPKADITIKRTGLTTKSFKLQRQQK</sequence>
<keyword evidence="5 8" id="KW-0472">Membrane</keyword>
<dbReference type="Pfam" id="PF05504">
    <property type="entry name" value="Spore_GerAC"/>
    <property type="match status" value="1"/>
</dbReference>
<evidence type="ECO:0000256" key="2">
    <source>
        <dbReference type="ARBA" id="ARBA00007886"/>
    </source>
</evidence>
<keyword evidence="7" id="KW-0449">Lipoprotein</keyword>
<dbReference type="GO" id="GO:0009847">
    <property type="term" value="P:spore germination"/>
    <property type="evidence" value="ECO:0007669"/>
    <property type="project" value="InterPro"/>
</dbReference>
<comment type="subcellular location">
    <subcellularLocation>
        <location evidence="1">Membrane</location>
        <topology evidence="1">Lipid-anchor</topology>
    </subcellularLocation>
</comment>
<evidence type="ECO:0000256" key="7">
    <source>
        <dbReference type="ARBA" id="ARBA00023288"/>
    </source>
</evidence>
<keyword evidence="8" id="KW-1133">Transmembrane helix</keyword>
<evidence type="ECO:0000313" key="12">
    <source>
        <dbReference type="Proteomes" id="UP000317036"/>
    </source>
</evidence>
<keyword evidence="4" id="KW-0732">Signal</keyword>
<evidence type="ECO:0000256" key="5">
    <source>
        <dbReference type="ARBA" id="ARBA00023136"/>
    </source>
</evidence>
<feature type="domain" description="Spore germination GerAC-like C-terminal" evidence="9">
    <location>
        <begin position="251"/>
        <end position="415"/>
    </location>
</feature>
<name>A0A559K9S2_9BACL</name>
<evidence type="ECO:0000256" key="6">
    <source>
        <dbReference type="ARBA" id="ARBA00023139"/>
    </source>
</evidence>
<dbReference type="InterPro" id="IPR038501">
    <property type="entry name" value="Spore_GerAC_C_sf"/>
</dbReference>
<dbReference type="Proteomes" id="UP000317036">
    <property type="component" value="Unassembled WGS sequence"/>
</dbReference>
<keyword evidence="12" id="KW-1185">Reference proteome</keyword>
<evidence type="ECO:0000259" key="10">
    <source>
        <dbReference type="Pfam" id="PF25198"/>
    </source>
</evidence>
<evidence type="ECO:0000256" key="3">
    <source>
        <dbReference type="ARBA" id="ARBA00022544"/>
    </source>
</evidence>
<dbReference type="PANTHER" id="PTHR35789:SF1">
    <property type="entry name" value="SPORE GERMINATION PROTEIN B3"/>
    <property type="match status" value="1"/>
</dbReference>
<dbReference type="InterPro" id="IPR057336">
    <property type="entry name" value="GerAC_N"/>
</dbReference>
<dbReference type="NCBIfam" id="TIGR02887">
    <property type="entry name" value="spore_ger_x_C"/>
    <property type="match status" value="1"/>
</dbReference>
<evidence type="ECO:0000313" key="11">
    <source>
        <dbReference type="EMBL" id="TVY08874.1"/>
    </source>
</evidence>
<evidence type="ECO:0000259" key="9">
    <source>
        <dbReference type="Pfam" id="PF05504"/>
    </source>
</evidence>
<protein>
    <submittedName>
        <fullName evidence="11">Ger(X)C family spore germination protein</fullName>
    </submittedName>
</protein>
<dbReference type="GO" id="GO:0016020">
    <property type="term" value="C:membrane"/>
    <property type="evidence" value="ECO:0007669"/>
    <property type="project" value="UniProtKB-SubCell"/>
</dbReference>
<feature type="transmembrane region" description="Helical" evidence="8">
    <location>
        <begin position="26"/>
        <end position="44"/>
    </location>
</feature>
<reference evidence="11 12" key="1">
    <citation type="submission" date="2019-07" db="EMBL/GenBank/DDBJ databases">
        <authorList>
            <person name="Kim J."/>
        </authorList>
    </citation>
    <scope>NUCLEOTIDE SEQUENCE [LARGE SCALE GENOMIC DNA]</scope>
    <source>
        <strain evidence="11 12">JC52</strain>
    </source>
</reference>
<accession>A0A559K9S2</accession>
<evidence type="ECO:0000256" key="1">
    <source>
        <dbReference type="ARBA" id="ARBA00004635"/>
    </source>
</evidence>